<evidence type="ECO:0000256" key="1">
    <source>
        <dbReference type="ARBA" id="ARBA00022729"/>
    </source>
</evidence>
<dbReference type="SMART" id="SM00327">
    <property type="entry name" value="VWA"/>
    <property type="match status" value="1"/>
</dbReference>
<dbReference type="AlphaFoldDB" id="A0A1Z4C1N4"/>
<feature type="domain" description="VWFA" evidence="3">
    <location>
        <begin position="335"/>
        <end position="520"/>
    </location>
</feature>
<organism evidence="4 5">
    <name type="scientific">Methylovulum psychrotolerans</name>
    <dbReference type="NCBI Taxonomy" id="1704499"/>
    <lineage>
        <taxon>Bacteria</taxon>
        <taxon>Pseudomonadati</taxon>
        <taxon>Pseudomonadota</taxon>
        <taxon>Gammaproteobacteria</taxon>
        <taxon>Methylococcales</taxon>
        <taxon>Methylococcaceae</taxon>
        <taxon>Methylovulum</taxon>
    </lineage>
</organism>
<sequence length="524" mass="57466">MNLLRTAFLTGCFGLLLLVAACGKPTEPKTATNTLTLLAGSELKDLEPMWANLQEQTGIHLQITYTGTLDGAEILSDPKQHYDLAWFSHAKYLTLMQEKQKLIQAQEKIAISPVIPAIKESLAKKWGWLDHPQVTWTQLAEKIRSGQLTYAMTDPAASNSGFSTVMSVQAALANKGDALTAQDVDAEKLKSFFSGHVLTAGSSGFLSSLFLRNQAQVGGIFNYEAELLKLNRNPLLQEKLVLLYPQEGTVIADYPLLLLAKDQAANYQKLVDYLKSAAFQQWLMDTTDRRPVNPAVALGAQFPKGYLLDMPFPNTIATVNEILFAYLNEQRQPSHTYFVLDVSGSMAGSGIAALQQAMANLAGADTTLTGKFARFRNREQVTLITFNHQVQDIRHFTVDKEGHVLQDIDAYVNGLTTTGGTAIFSALDVAYKQATQARAADPKRFYSIVLMTDGLNEDGMSYTDFVRLYQQHADSAAAINTFPIIFGNADPSQLQALAALTGGQVFDSRTNSLAAAFKQIRGYQ</sequence>
<evidence type="ECO:0000313" key="5">
    <source>
        <dbReference type="Proteomes" id="UP000197019"/>
    </source>
</evidence>
<dbReference type="PROSITE" id="PS51257">
    <property type="entry name" value="PROKAR_LIPOPROTEIN"/>
    <property type="match status" value="1"/>
</dbReference>
<dbReference type="Proteomes" id="UP000197019">
    <property type="component" value="Chromosome"/>
</dbReference>
<evidence type="ECO:0000313" key="4">
    <source>
        <dbReference type="EMBL" id="ASF47443.1"/>
    </source>
</evidence>
<evidence type="ECO:0000256" key="2">
    <source>
        <dbReference type="SAM" id="SignalP"/>
    </source>
</evidence>
<dbReference type="KEGG" id="mpsy:CEK71_16000"/>
<dbReference type="Gene3D" id="3.40.50.410">
    <property type="entry name" value="von Willebrand factor, type A domain"/>
    <property type="match status" value="1"/>
</dbReference>
<dbReference type="SUPFAM" id="SSF53850">
    <property type="entry name" value="Periplasmic binding protein-like II"/>
    <property type="match status" value="1"/>
</dbReference>
<keyword evidence="5" id="KW-1185">Reference proteome</keyword>
<dbReference type="EMBL" id="CP022129">
    <property type="protein sequence ID" value="ASF47443.1"/>
    <property type="molecule type" value="Genomic_DNA"/>
</dbReference>
<dbReference type="RefSeq" id="WP_088620315.1">
    <property type="nucleotide sequence ID" value="NZ_CP022129.1"/>
</dbReference>
<proteinExistence type="predicted"/>
<keyword evidence="1 2" id="KW-0732">Signal</keyword>
<dbReference type="Gene3D" id="3.40.190.10">
    <property type="entry name" value="Periplasmic binding protein-like II"/>
    <property type="match status" value="2"/>
</dbReference>
<dbReference type="InterPro" id="IPR036465">
    <property type="entry name" value="vWFA_dom_sf"/>
</dbReference>
<reference evidence="4" key="1">
    <citation type="submission" date="2017-06" db="EMBL/GenBank/DDBJ databases">
        <title>Genome Sequencing of the methanotroph Methylovulum psychrotolerants str. HV10-M2 isolated from a high-altitude environment.</title>
        <authorList>
            <person name="Mateos-Rivera A."/>
        </authorList>
    </citation>
    <scope>NUCLEOTIDE SEQUENCE [LARGE SCALE GENOMIC DNA]</scope>
    <source>
        <strain evidence="4">HV10_M2</strain>
    </source>
</reference>
<dbReference type="Pfam" id="PF00092">
    <property type="entry name" value="VWA"/>
    <property type="match status" value="1"/>
</dbReference>
<dbReference type="InterPro" id="IPR002035">
    <property type="entry name" value="VWF_A"/>
</dbReference>
<dbReference type="PROSITE" id="PS50234">
    <property type="entry name" value="VWFA"/>
    <property type="match status" value="1"/>
</dbReference>
<evidence type="ECO:0000259" key="3">
    <source>
        <dbReference type="PROSITE" id="PS50234"/>
    </source>
</evidence>
<dbReference type="SUPFAM" id="SSF53300">
    <property type="entry name" value="vWA-like"/>
    <property type="match status" value="1"/>
</dbReference>
<dbReference type="PANTHER" id="PTHR30006">
    <property type="entry name" value="THIAMINE-BINDING PERIPLASMIC PROTEIN-RELATED"/>
    <property type="match status" value="1"/>
</dbReference>
<protein>
    <recommendedName>
        <fullName evidence="3">VWFA domain-containing protein</fullName>
    </recommendedName>
</protein>
<feature type="chain" id="PRO_5012803130" description="VWFA domain-containing protein" evidence="2">
    <location>
        <begin position="21"/>
        <end position="524"/>
    </location>
</feature>
<dbReference type="OrthoDB" id="9784383at2"/>
<gene>
    <name evidence="4" type="ORF">CEK71_16000</name>
</gene>
<dbReference type="CDD" id="cd00198">
    <property type="entry name" value="vWFA"/>
    <property type="match status" value="1"/>
</dbReference>
<name>A0A1Z4C1N4_9GAMM</name>
<accession>A0A1Z4C1N4</accession>
<feature type="signal peptide" evidence="2">
    <location>
        <begin position="1"/>
        <end position="20"/>
    </location>
</feature>